<evidence type="ECO:0000256" key="1">
    <source>
        <dbReference type="SAM" id="Phobius"/>
    </source>
</evidence>
<dbReference type="KEGG" id="cii:CIMIT_07955"/>
<dbReference type="HOGENOM" id="CLU_198864_1_0_11"/>
<dbReference type="Proteomes" id="UP000215374">
    <property type="component" value="Chromosome 1"/>
</dbReference>
<keyword evidence="1" id="KW-1133">Transmembrane helix</keyword>
<protein>
    <submittedName>
        <fullName evidence="2">Membrane protein</fullName>
    </submittedName>
</protein>
<dbReference type="STRING" id="156978.CIMIT_07955"/>
<evidence type="ECO:0000313" key="3">
    <source>
        <dbReference type="EMBL" id="SNV76278.1"/>
    </source>
</evidence>
<feature type="transmembrane region" description="Helical" evidence="1">
    <location>
        <begin position="6"/>
        <end position="28"/>
    </location>
</feature>
<dbReference type="RefSeq" id="WP_157727809.1">
    <property type="nucleotide sequence ID" value="NZ_CP009211.1"/>
</dbReference>
<reference evidence="3 5" key="2">
    <citation type="submission" date="2017-06" db="EMBL/GenBank/DDBJ databases">
        <authorList>
            <consortium name="Pathogen Informatics"/>
        </authorList>
    </citation>
    <scope>NUCLEOTIDE SEQUENCE [LARGE SCALE GENOMIC DNA]</scope>
    <source>
        <strain evidence="3 5">NCTC13015</strain>
    </source>
</reference>
<gene>
    <name evidence="2" type="ORF">CIMIT_07955</name>
    <name evidence="3" type="ORF">SAMEA4535761_01651</name>
</gene>
<dbReference type="EMBL" id="LT906467">
    <property type="protein sequence ID" value="SNV76278.1"/>
    <property type="molecule type" value="Genomic_DNA"/>
</dbReference>
<proteinExistence type="predicted"/>
<keyword evidence="1" id="KW-0812">Transmembrane</keyword>
<keyword evidence="4" id="KW-1185">Reference proteome</keyword>
<evidence type="ECO:0000313" key="5">
    <source>
        <dbReference type="Proteomes" id="UP000215374"/>
    </source>
</evidence>
<dbReference type="EMBL" id="CP009211">
    <property type="protein sequence ID" value="AIJ33849.1"/>
    <property type="molecule type" value="Genomic_DNA"/>
</dbReference>
<name>A0A076NH83_9CORY</name>
<evidence type="ECO:0000313" key="2">
    <source>
        <dbReference type="EMBL" id="AIJ33849.1"/>
    </source>
</evidence>
<dbReference type="Proteomes" id="UP000028780">
    <property type="component" value="Chromosome"/>
</dbReference>
<organism evidence="2 4">
    <name type="scientific">Corynebacterium imitans</name>
    <dbReference type="NCBI Taxonomy" id="156978"/>
    <lineage>
        <taxon>Bacteria</taxon>
        <taxon>Bacillati</taxon>
        <taxon>Actinomycetota</taxon>
        <taxon>Actinomycetes</taxon>
        <taxon>Mycobacteriales</taxon>
        <taxon>Corynebacteriaceae</taxon>
        <taxon>Corynebacterium</taxon>
    </lineage>
</organism>
<sequence length="58" mass="6110">MFNVAAGMWVVILFLLAGMLVGGVWSAYQNGSKAVTVILALCAVIAFAFALFNMAKVV</sequence>
<reference evidence="2 4" key="1">
    <citation type="submission" date="2014-08" db="EMBL/GenBank/DDBJ databases">
        <title>Complete genome sequence of Corynebacterium imitans DSM 44264, isolated from a five-month-old boy with suspected pharyngeal diphtheria.</title>
        <authorList>
            <person name="Mollmann S."/>
            <person name="Albersmeier A."/>
            <person name="Ruckert C."/>
            <person name="Tauch A."/>
        </authorList>
    </citation>
    <scope>NUCLEOTIDE SEQUENCE [LARGE SCALE GENOMIC DNA]</scope>
    <source>
        <strain evidence="2 4">DSM 44264</strain>
    </source>
</reference>
<evidence type="ECO:0000313" key="4">
    <source>
        <dbReference type="Proteomes" id="UP000028780"/>
    </source>
</evidence>
<feature type="transmembrane region" description="Helical" evidence="1">
    <location>
        <begin position="35"/>
        <end position="55"/>
    </location>
</feature>
<dbReference type="OrthoDB" id="4419515at2"/>
<keyword evidence="1" id="KW-0472">Membrane</keyword>
<accession>A0A076NH83</accession>
<dbReference type="AlphaFoldDB" id="A0A076NH83"/>